<evidence type="ECO:0000313" key="2">
    <source>
        <dbReference type="Proteomes" id="UP001642464"/>
    </source>
</evidence>
<reference evidence="1 2" key="1">
    <citation type="submission" date="2024-02" db="EMBL/GenBank/DDBJ databases">
        <authorList>
            <person name="Chen Y."/>
            <person name="Shah S."/>
            <person name="Dougan E. K."/>
            <person name="Thang M."/>
            <person name="Chan C."/>
        </authorList>
    </citation>
    <scope>NUCLEOTIDE SEQUENCE [LARGE SCALE GENOMIC DNA]</scope>
</reference>
<dbReference type="EMBL" id="CAXAMM010001658">
    <property type="protein sequence ID" value="CAK8992868.1"/>
    <property type="molecule type" value="Genomic_DNA"/>
</dbReference>
<gene>
    <name evidence="1" type="ORF">SCF082_LOCUS3250</name>
</gene>
<evidence type="ECO:0000313" key="1">
    <source>
        <dbReference type="EMBL" id="CAK8992868.1"/>
    </source>
</evidence>
<name>A0ABP0HT42_9DINO</name>
<dbReference type="Proteomes" id="UP001642464">
    <property type="component" value="Unassembled WGS sequence"/>
</dbReference>
<feature type="non-terminal residue" evidence="1">
    <location>
        <position position="56"/>
    </location>
</feature>
<feature type="non-terminal residue" evidence="1">
    <location>
        <position position="1"/>
    </location>
</feature>
<sequence>AMGEDGTAGWFSIRDRQAAAPGVSAHGPSGMKTGTVFAEAEGKFYTCVATVALADG</sequence>
<keyword evidence="2" id="KW-1185">Reference proteome</keyword>
<accession>A0ABP0HT42</accession>
<comment type="caution">
    <text evidence="1">The sequence shown here is derived from an EMBL/GenBank/DDBJ whole genome shotgun (WGS) entry which is preliminary data.</text>
</comment>
<proteinExistence type="predicted"/>
<organism evidence="1 2">
    <name type="scientific">Durusdinium trenchii</name>
    <dbReference type="NCBI Taxonomy" id="1381693"/>
    <lineage>
        <taxon>Eukaryota</taxon>
        <taxon>Sar</taxon>
        <taxon>Alveolata</taxon>
        <taxon>Dinophyceae</taxon>
        <taxon>Suessiales</taxon>
        <taxon>Symbiodiniaceae</taxon>
        <taxon>Durusdinium</taxon>
    </lineage>
</organism>
<protein>
    <submittedName>
        <fullName evidence="1">Uncharacterized protein</fullName>
    </submittedName>
</protein>